<keyword evidence="2" id="KW-1185">Reference proteome</keyword>
<dbReference type="Proteomes" id="UP000499080">
    <property type="component" value="Unassembled WGS sequence"/>
</dbReference>
<comment type="caution">
    <text evidence="1">The sequence shown here is derived from an EMBL/GenBank/DDBJ whole genome shotgun (WGS) entry which is preliminary data.</text>
</comment>
<accession>A0A4Y2N659</accession>
<reference evidence="1 2" key="1">
    <citation type="journal article" date="2019" name="Sci. Rep.">
        <title>Orb-weaving spider Araneus ventricosus genome elucidates the spidroin gene catalogue.</title>
        <authorList>
            <person name="Kono N."/>
            <person name="Nakamura H."/>
            <person name="Ohtoshi R."/>
            <person name="Moran D.A.P."/>
            <person name="Shinohara A."/>
            <person name="Yoshida Y."/>
            <person name="Fujiwara M."/>
            <person name="Mori M."/>
            <person name="Tomita M."/>
            <person name="Arakawa K."/>
        </authorList>
    </citation>
    <scope>NUCLEOTIDE SEQUENCE [LARGE SCALE GENOMIC DNA]</scope>
</reference>
<organism evidence="1 2">
    <name type="scientific">Araneus ventricosus</name>
    <name type="common">Orbweaver spider</name>
    <name type="synonym">Epeira ventricosa</name>
    <dbReference type="NCBI Taxonomy" id="182803"/>
    <lineage>
        <taxon>Eukaryota</taxon>
        <taxon>Metazoa</taxon>
        <taxon>Ecdysozoa</taxon>
        <taxon>Arthropoda</taxon>
        <taxon>Chelicerata</taxon>
        <taxon>Arachnida</taxon>
        <taxon>Araneae</taxon>
        <taxon>Araneomorphae</taxon>
        <taxon>Entelegynae</taxon>
        <taxon>Araneoidea</taxon>
        <taxon>Araneidae</taxon>
        <taxon>Araneus</taxon>
    </lineage>
</organism>
<proteinExistence type="predicted"/>
<protein>
    <submittedName>
        <fullName evidence="1">Uncharacterized protein</fullName>
    </submittedName>
</protein>
<evidence type="ECO:0000313" key="1">
    <source>
        <dbReference type="EMBL" id="GBN34918.1"/>
    </source>
</evidence>
<name>A0A4Y2N659_ARAVE</name>
<gene>
    <name evidence="1" type="ORF">AVEN_113773_1</name>
</gene>
<dbReference type="AlphaFoldDB" id="A0A4Y2N659"/>
<sequence>MEFWMLIDVPEPLPRLAFIKSPLTLCGAVLQLMAHLIPSHTQPFFKPLRRSGAADGTPISLSLLSSLAAGVPADGAHEFPLASQPFNPAAQMCG</sequence>
<dbReference type="EMBL" id="BGPR01008609">
    <property type="protein sequence ID" value="GBN34918.1"/>
    <property type="molecule type" value="Genomic_DNA"/>
</dbReference>
<evidence type="ECO:0000313" key="2">
    <source>
        <dbReference type="Proteomes" id="UP000499080"/>
    </source>
</evidence>